<protein>
    <submittedName>
        <fullName evidence="3">Heat-shock protein HslJ</fullName>
    </submittedName>
</protein>
<keyword evidence="1" id="KW-0732">Signal</keyword>
<evidence type="ECO:0000259" key="2">
    <source>
        <dbReference type="Pfam" id="PF03724"/>
    </source>
</evidence>
<dbReference type="InterPro" id="IPR005184">
    <property type="entry name" value="DUF306_Meta_HslJ"/>
</dbReference>
<reference evidence="3 4" key="1">
    <citation type="submission" date="2016-09" db="EMBL/GenBank/DDBJ databases">
        <title>genome sequences of unsequenced Mycobacteria.</title>
        <authorList>
            <person name="Greninger A.L."/>
            <person name="Jerome K.R."/>
            <person name="Mcnair B."/>
            <person name="Wallis C."/>
            <person name="Fang F."/>
        </authorList>
    </citation>
    <scope>NUCLEOTIDE SEQUENCE [LARGE SCALE GENOMIC DNA]</scope>
    <source>
        <strain evidence="3 4">BM1</strain>
    </source>
</reference>
<dbReference type="AlphaFoldDB" id="A0A1Q4HAK9"/>
<feature type="chain" id="PRO_5010250248" evidence="1">
    <location>
        <begin position="23"/>
        <end position="252"/>
    </location>
</feature>
<feature type="signal peptide" evidence="1">
    <location>
        <begin position="1"/>
        <end position="22"/>
    </location>
</feature>
<comment type="caution">
    <text evidence="3">The sequence shown here is derived from an EMBL/GenBank/DDBJ whole genome shotgun (WGS) entry which is preliminary data.</text>
</comment>
<dbReference type="InterPro" id="IPR038670">
    <property type="entry name" value="HslJ-like_sf"/>
</dbReference>
<proteinExistence type="predicted"/>
<evidence type="ECO:0000313" key="3">
    <source>
        <dbReference type="EMBL" id="OPE48789.1"/>
    </source>
</evidence>
<dbReference type="RefSeq" id="WP_073857414.1">
    <property type="nucleotide sequence ID" value="NZ_BAAATC010000019.1"/>
</dbReference>
<sequence length="252" mass="26011">MRLLLLALTGLMTIGCVGTASAENPTPDGREFVSVDVTGEPIPGGGPMTLGFADGQISAFAGCNRGSGAVDLADGRLRAGELAMTMMACPPPRGEADGWLSRFLAAGPAWTLAGDDLTLSTDTTTVTLRDKLVVDPDRPLVGTTWRVDTLVSEQSAMTSVALEQARPTLTITAEQTVTGWTGCNTFYGRAEVDEQTVTFAPVNTSGPACPGEVGDIERAIVRVLDGPVETSIDADRLTLTGAGGNGLVLSAV</sequence>
<dbReference type="PANTHER" id="PTHR35535">
    <property type="entry name" value="HEAT SHOCK PROTEIN HSLJ"/>
    <property type="match status" value="1"/>
</dbReference>
<evidence type="ECO:0000313" key="4">
    <source>
        <dbReference type="Proteomes" id="UP000191039"/>
    </source>
</evidence>
<dbReference type="PANTHER" id="PTHR35535:SF1">
    <property type="entry name" value="HEAT SHOCK PROTEIN HSLJ"/>
    <property type="match status" value="1"/>
</dbReference>
<feature type="domain" description="DUF306" evidence="2">
    <location>
        <begin position="139"/>
        <end position="248"/>
    </location>
</feature>
<dbReference type="PROSITE" id="PS51257">
    <property type="entry name" value="PROKAR_LIPOPROTEIN"/>
    <property type="match status" value="1"/>
</dbReference>
<dbReference type="EMBL" id="MIJD01000315">
    <property type="protein sequence ID" value="OPE48789.1"/>
    <property type="molecule type" value="Genomic_DNA"/>
</dbReference>
<name>A0A1Q4HAK9_9MYCO</name>
<evidence type="ECO:0000256" key="1">
    <source>
        <dbReference type="SAM" id="SignalP"/>
    </source>
</evidence>
<accession>A0A1Q4HAK9</accession>
<dbReference type="Proteomes" id="UP000191039">
    <property type="component" value="Unassembled WGS sequence"/>
</dbReference>
<dbReference type="Gene3D" id="2.40.128.270">
    <property type="match status" value="2"/>
</dbReference>
<dbReference type="STRING" id="1801.BRW64_16810"/>
<gene>
    <name evidence="3" type="ORF">BV510_23255</name>
</gene>
<dbReference type="Pfam" id="PF03724">
    <property type="entry name" value="META"/>
    <property type="match status" value="2"/>
</dbReference>
<organism evidence="3 4">
    <name type="scientific">Mycolicibacterium diernhoferi</name>
    <dbReference type="NCBI Taxonomy" id="1801"/>
    <lineage>
        <taxon>Bacteria</taxon>
        <taxon>Bacillati</taxon>
        <taxon>Actinomycetota</taxon>
        <taxon>Actinomycetes</taxon>
        <taxon>Mycobacteriales</taxon>
        <taxon>Mycobacteriaceae</taxon>
        <taxon>Mycolicibacterium</taxon>
    </lineage>
</organism>
<dbReference type="InterPro" id="IPR053147">
    <property type="entry name" value="Hsp_HslJ-like"/>
</dbReference>
<feature type="domain" description="DUF306" evidence="2">
    <location>
        <begin position="29"/>
        <end position="128"/>
    </location>
</feature>